<gene>
    <name evidence="6" type="ORF">GCM10023195_19650</name>
</gene>
<dbReference type="InterPro" id="IPR013325">
    <property type="entry name" value="RNA_pol_sigma_r2"/>
</dbReference>
<dbReference type="InterPro" id="IPR039425">
    <property type="entry name" value="RNA_pol_sigma-70-like"/>
</dbReference>
<organism evidence="6 7">
    <name type="scientific">Actinoallomurus liliacearum</name>
    <dbReference type="NCBI Taxonomy" id="1080073"/>
    <lineage>
        <taxon>Bacteria</taxon>
        <taxon>Bacillati</taxon>
        <taxon>Actinomycetota</taxon>
        <taxon>Actinomycetes</taxon>
        <taxon>Streptosporangiales</taxon>
        <taxon>Thermomonosporaceae</taxon>
        <taxon>Actinoallomurus</taxon>
    </lineage>
</organism>
<feature type="compositionally biased region" description="Polar residues" evidence="5">
    <location>
        <begin position="520"/>
        <end position="530"/>
    </location>
</feature>
<keyword evidence="1" id="KW-0805">Transcription regulation</keyword>
<feature type="region of interest" description="Disordered" evidence="5">
    <location>
        <begin position="409"/>
        <end position="432"/>
    </location>
</feature>
<comment type="caution">
    <text evidence="6">The sequence shown here is derived from an EMBL/GenBank/DDBJ whole genome shotgun (WGS) entry which is preliminary data.</text>
</comment>
<evidence type="ECO:0000256" key="1">
    <source>
        <dbReference type="ARBA" id="ARBA00023015"/>
    </source>
</evidence>
<evidence type="ECO:0000256" key="4">
    <source>
        <dbReference type="ARBA" id="ARBA00023163"/>
    </source>
</evidence>
<evidence type="ECO:0008006" key="8">
    <source>
        <dbReference type="Google" id="ProtNLM"/>
    </source>
</evidence>
<evidence type="ECO:0000313" key="7">
    <source>
        <dbReference type="Proteomes" id="UP001500212"/>
    </source>
</evidence>
<dbReference type="PRINTS" id="PR01217">
    <property type="entry name" value="PRICHEXTENSN"/>
</dbReference>
<protein>
    <recommendedName>
        <fullName evidence="8">RNA polymerase sigma-70 region 2 domain-containing protein</fullName>
    </recommendedName>
</protein>
<feature type="compositionally biased region" description="Basic and acidic residues" evidence="5">
    <location>
        <begin position="532"/>
        <end position="569"/>
    </location>
</feature>
<sequence length="581" mass="60670">MVGGLRSGDPGAIGAVYDAYADRLYDYCWFQLRNREAAKLTLRDTLLAAEAHIGELRVPERFGPWLYALARIECRRRRPLGVPHPDLPIARHDQDDVDLRVIAWQAVTGLPALSQELLDLHHRHSLETSDLAGVVGLPVREVTDLLHQAGELLEAAVIAEILAHEDTLECDGRAAILRHRRGELGDDVRAALVGHGIECDICAAHLPRTISTAKVCALLPHAVPSDSLRRQVTGCFTDPRLAGYRLFAAARLRAFGARGFPRQQGPGRADPAARGARWPRGVIAAAGAVVTAVGVATVCQLIGRDTRHLPVVAGGGASRPRTRVPSPGLIGPPAVGRPVAATFALGPHDGAVAPTARPAPLVPAADNGWVYAVPGRLRLGSGGTGTVVLQAVDGAVQWHAATTGAVTVEPSDGSLGPGATGKTVVRAPGDGPGEAVITFSPGGMRVVVDWSAPAPPTPPSAPPPGSPQPTPTPSPSSPSPSPTQPQPPSSPPPTPAPPPSATPAPPPSTEPPSGRPSDSPPATTRSSQSGPPERRPAPQRQTDERQGDERQTGERRTEQSEIGERRSDPARNPAPSAAENT</sequence>
<feature type="compositionally biased region" description="Pro residues" evidence="5">
    <location>
        <begin position="453"/>
        <end position="514"/>
    </location>
</feature>
<name>A0ABP8TGN8_9ACTN</name>
<keyword evidence="7" id="KW-1185">Reference proteome</keyword>
<evidence type="ECO:0000256" key="3">
    <source>
        <dbReference type="ARBA" id="ARBA00023125"/>
    </source>
</evidence>
<feature type="region of interest" description="Disordered" evidence="5">
    <location>
        <begin position="448"/>
        <end position="581"/>
    </location>
</feature>
<keyword evidence="3" id="KW-0238">DNA-binding</keyword>
<accession>A0ABP8TGN8</accession>
<dbReference type="EMBL" id="BAABHJ010000005">
    <property type="protein sequence ID" value="GAA4605612.1"/>
    <property type="molecule type" value="Genomic_DNA"/>
</dbReference>
<reference evidence="7" key="1">
    <citation type="journal article" date="2019" name="Int. J. Syst. Evol. Microbiol.">
        <title>The Global Catalogue of Microorganisms (GCM) 10K type strain sequencing project: providing services to taxonomists for standard genome sequencing and annotation.</title>
        <authorList>
            <consortium name="The Broad Institute Genomics Platform"/>
            <consortium name="The Broad Institute Genome Sequencing Center for Infectious Disease"/>
            <person name="Wu L."/>
            <person name="Ma J."/>
        </authorList>
    </citation>
    <scope>NUCLEOTIDE SEQUENCE [LARGE SCALE GENOMIC DNA]</scope>
    <source>
        <strain evidence="7">JCM 17938</strain>
    </source>
</reference>
<proteinExistence type="predicted"/>
<dbReference type="Gene3D" id="1.10.1740.10">
    <property type="match status" value="1"/>
</dbReference>
<dbReference type="PANTHER" id="PTHR43133:SF8">
    <property type="entry name" value="RNA POLYMERASE SIGMA FACTOR HI_1459-RELATED"/>
    <property type="match status" value="1"/>
</dbReference>
<evidence type="ECO:0000313" key="6">
    <source>
        <dbReference type="EMBL" id="GAA4605612.1"/>
    </source>
</evidence>
<dbReference type="SUPFAM" id="SSF88946">
    <property type="entry name" value="Sigma2 domain of RNA polymerase sigma factors"/>
    <property type="match status" value="1"/>
</dbReference>
<keyword evidence="4" id="KW-0804">Transcription</keyword>
<keyword evidence="2" id="KW-0731">Sigma factor</keyword>
<evidence type="ECO:0000256" key="2">
    <source>
        <dbReference type="ARBA" id="ARBA00023082"/>
    </source>
</evidence>
<evidence type="ECO:0000256" key="5">
    <source>
        <dbReference type="SAM" id="MobiDB-lite"/>
    </source>
</evidence>
<dbReference type="PANTHER" id="PTHR43133">
    <property type="entry name" value="RNA POLYMERASE ECF-TYPE SIGMA FACTO"/>
    <property type="match status" value="1"/>
</dbReference>
<dbReference type="Proteomes" id="UP001500212">
    <property type="component" value="Unassembled WGS sequence"/>
</dbReference>